<comment type="caution">
    <text evidence="2">The sequence shown here is derived from an EMBL/GenBank/DDBJ whole genome shotgun (WGS) entry which is preliminary data.</text>
</comment>
<protein>
    <submittedName>
        <fullName evidence="2">Uncharacterized protein</fullName>
    </submittedName>
</protein>
<proteinExistence type="predicted"/>
<evidence type="ECO:0000256" key="1">
    <source>
        <dbReference type="SAM" id="MobiDB-lite"/>
    </source>
</evidence>
<organism evidence="2 3">
    <name type="scientific">Daphnia magna</name>
    <dbReference type="NCBI Taxonomy" id="35525"/>
    <lineage>
        <taxon>Eukaryota</taxon>
        <taxon>Metazoa</taxon>
        <taxon>Ecdysozoa</taxon>
        <taxon>Arthropoda</taxon>
        <taxon>Crustacea</taxon>
        <taxon>Branchiopoda</taxon>
        <taxon>Diplostraca</taxon>
        <taxon>Cladocera</taxon>
        <taxon>Anomopoda</taxon>
        <taxon>Daphniidae</taxon>
        <taxon>Daphnia</taxon>
    </lineage>
</organism>
<accession>A0ABQ9ZLL2</accession>
<keyword evidence="3" id="KW-1185">Reference proteome</keyword>
<evidence type="ECO:0000313" key="3">
    <source>
        <dbReference type="Proteomes" id="UP001234178"/>
    </source>
</evidence>
<sequence>MRAPSRPQKTTRQRMAHATPVAPKAKLGKPSFFNTLGKSILTTFSPKSAERRQPAVDDDCYSVDDYYEDENDYLVEPKPLPGNSSFEEDRAAFLSRGDRGYVGRFQERIVKQLTASSSTPWTLPLSGRIDNTTES</sequence>
<dbReference type="Proteomes" id="UP001234178">
    <property type="component" value="Unassembled WGS sequence"/>
</dbReference>
<dbReference type="EMBL" id="JAOYFB010000004">
    <property type="protein sequence ID" value="KAK4013480.1"/>
    <property type="molecule type" value="Genomic_DNA"/>
</dbReference>
<gene>
    <name evidence="2" type="ORF">OUZ56_026035</name>
</gene>
<reference evidence="2 3" key="1">
    <citation type="journal article" date="2023" name="Nucleic Acids Res.">
        <title>The hologenome of Daphnia magna reveals possible DNA methylation and microbiome-mediated evolution of the host genome.</title>
        <authorList>
            <person name="Chaturvedi A."/>
            <person name="Li X."/>
            <person name="Dhandapani V."/>
            <person name="Marshall H."/>
            <person name="Kissane S."/>
            <person name="Cuenca-Cambronero M."/>
            <person name="Asole G."/>
            <person name="Calvet F."/>
            <person name="Ruiz-Romero M."/>
            <person name="Marangio P."/>
            <person name="Guigo R."/>
            <person name="Rago D."/>
            <person name="Mirbahai L."/>
            <person name="Eastwood N."/>
            <person name="Colbourne J.K."/>
            <person name="Zhou J."/>
            <person name="Mallon E."/>
            <person name="Orsini L."/>
        </authorList>
    </citation>
    <scope>NUCLEOTIDE SEQUENCE [LARGE SCALE GENOMIC DNA]</scope>
    <source>
        <strain evidence="2">LRV0_1</strain>
    </source>
</reference>
<name>A0ABQ9ZLL2_9CRUS</name>
<evidence type="ECO:0000313" key="2">
    <source>
        <dbReference type="EMBL" id="KAK4013480.1"/>
    </source>
</evidence>
<feature type="region of interest" description="Disordered" evidence="1">
    <location>
        <begin position="1"/>
        <end position="27"/>
    </location>
</feature>